<dbReference type="Gene3D" id="3.80.10.10">
    <property type="entry name" value="Ribonuclease Inhibitor"/>
    <property type="match status" value="1"/>
</dbReference>
<name>A0ABP3GBJ1_9ACTN</name>
<dbReference type="Gene3D" id="3.40.50.300">
    <property type="entry name" value="P-loop containing nucleotide triphosphate hydrolases"/>
    <property type="match status" value="1"/>
</dbReference>
<accession>A0ABP3GBJ1</accession>
<keyword evidence="2" id="KW-0067">ATP-binding</keyword>
<dbReference type="SUPFAM" id="SSF52058">
    <property type="entry name" value="L domain-like"/>
    <property type="match status" value="1"/>
</dbReference>
<evidence type="ECO:0000313" key="5">
    <source>
        <dbReference type="Proteomes" id="UP001500063"/>
    </source>
</evidence>
<evidence type="ECO:0000256" key="1">
    <source>
        <dbReference type="ARBA" id="ARBA00022741"/>
    </source>
</evidence>
<dbReference type="InterPro" id="IPR007111">
    <property type="entry name" value="NACHT_NTPase"/>
</dbReference>
<sequence>MHPARERIAAVIGRRTQGSGYLLAPRLVLTAAHVARDSVRVAVPGGVGPVACRALWTRDDDKGDVALLLAERDLVPPQVAAAFEPVVWGRVGDLRVWRDAQTIGFPQAARDAHDELDTEQLVGTLKPGSQLLGGRHVLDSDHGAPAALADGGSPWAGMSGAAVFVGGLLCGVVCEDPGGWRHGRLAVTPMFRIWSDPEFLDLCAEHGHKPASRALASSLEVEEETFERRLREYLAERAGELTIVGLTLSDGEGEGWPLDAAYLSLEVTGGGRVWYVFQGGADQGGAAFELAIPGAWSGLRVPSSAVVGESVGTSDAGALRRVGEGHAWARNAQWNEAVPGPRRAEEALSGQDRVLLRGAAGSGKTTLLQWLTSVTAKGELPPGLEQFSDCFPLPLPLRTLVGEGGGLPGPEGLLHAVARPLAGLPAAQGWVTRRLSEGRVLLLIDGVDEVPEADRRRTLAWLKELLAAYPDARYIVTTRPSAVREGWLKDSGFTELELMPMSRADVAAFIDRWHTAAGQAKNAQLRAFRDALTKAVIAKPDLGRLATNPLMCALICALNRSRRGSLPQGRMELYRAALELLLVRRDRERDVVIGADGPELEHAQQVALLQKIAYWLIRNGRSEVEWDKAVQIIERALPAMPSVAARGDAESILRHLVLRSGLLRRPTSETLDFIHRTFQDYLGSQAAVEEWDFDVLVSHAHDDQWEDVLRMAVGHASPKARAELLGMLLDRAALRPSRGQRLRLLAAACLEHATELDPAVRARVAEEALELVPPRNPEAAKGLATAGRVVIDLLPGPNEISEEKYGAERDEVARAVVVAATAVADDRAIPLLAEYADHPYLGVRAQLAWSWDRFDTDHYADEVIGKLAYEGAGKEDLEFVVKSKAEISALKRLGGRPWVRCVGSLHEDDLRDLDTPALDVLSFRSNTEGVDFGRLRLVRPLSELGIVESRSFAGLEALNSEALHTLSLAVNGRPGRIDAVSDMENLEVLTLDWIVQNGPAQTLALPSALQYLRLGVGPSVNLQLEGMSRCRTLRSLSYVNLDSSKIMALTALPSLTDLRIESENLMWWAVVAEPLLQVERLFLDEPLSFTGLRHLPNVFPNLKQFSIYSKHSNEPLDAALLADLDIPEISIDHHGPVLNAELLPNVVRNPADNTVRGAKERT</sequence>
<dbReference type="InterPro" id="IPR032675">
    <property type="entry name" value="LRR_dom_sf"/>
</dbReference>
<dbReference type="SUPFAM" id="SSF52540">
    <property type="entry name" value="P-loop containing nucleoside triphosphate hydrolases"/>
    <property type="match status" value="1"/>
</dbReference>
<dbReference type="SUPFAM" id="SSF50494">
    <property type="entry name" value="Trypsin-like serine proteases"/>
    <property type="match status" value="1"/>
</dbReference>
<dbReference type="PROSITE" id="PS50837">
    <property type="entry name" value="NACHT"/>
    <property type="match status" value="1"/>
</dbReference>
<dbReference type="RefSeq" id="WP_344117155.1">
    <property type="nucleotide sequence ID" value="NZ_BAAABW010000008.1"/>
</dbReference>
<comment type="caution">
    <text evidence="4">The sequence shown here is derived from an EMBL/GenBank/DDBJ whole genome shotgun (WGS) entry which is preliminary data.</text>
</comment>
<dbReference type="InterPro" id="IPR027417">
    <property type="entry name" value="P-loop_NTPase"/>
</dbReference>
<dbReference type="EMBL" id="BAAABW010000008">
    <property type="protein sequence ID" value="GAA0341036.1"/>
    <property type="molecule type" value="Genomic_DNA"/>
</dbReference>
<proteinExistence type="predicted"/>
<protein>
    <recommendedName>
        <fullName evidence="3">NACHT domain-containing protein</fullName>
    </recommendedName>
</protein>
<dbReference type="Pfam" id="PF13365">
    <property type="entry name" value="Trypsin_2"/>
    <property type="match status" value="1"/>
</dbReference>
<dbReference type="Proteomes" id="UP001500063">
    <property type="component" value="Unassembled WGS sequence"/>
</dbReference>
<dbReference type="InterPro" id="IPR009003">
    <property type="entry name" value="Peptidase_S1_PA"/>
</dbReference>
<organism evidence="4 5">
    <name type="scientific">Streptomyces blastmyceticus</name>
    <dbReference type="NCBI Taxonomy" id="68180"/>
    <lineage>
        <taxon>Bacteria</taxon>
        <taxon>Bacillati</taxon>
        <taxon>Actinomycetota</taxon>
        <taxon>Actinomycetes</taxon>
        <taxon>Kitasatosporales</taxon>
        <taxon>Streptomycetaceae</taxon>
        <taxon>Streptomyces</taxon>
    </lineage>
</organism>
<evidence type="ECO:0000259" key="3">
    <source>
        <dbReference type="PROSITE" id="PS50837"/>
    </source>
</evidence>
<dbReference type="Pfam" id="PF05729">
    <property type="entry name" value="NACHT"/>
    <property type="match status" value="1"/>
</dbReference>
<feature type="domain" description="NACHT" evidence="3">
    <location>
        <begin position="352"/>
        <end position="689"/>
    </location>
</feature>
<dbReference type="PANTHER" id="PTHR46844">
    <property type="entry name" value="SLR5058 PROTEIN"/>
    <property type="match status" value="1"/>
</dbReference>
<evidence type="ECO:0000313" key="4">
    <source>
        <dbReference type="EMBL" id="GAA0341036.1"/>
    </source>
</evidence>
<keyword evidence="5" id="KW-1185">Reference proteome</keyword>
<keyword evidence="1" id="KW-0547">Nucleotide-binding</keyword>
<reference evidence="5" key="1">
    <citation type="journal article" date="2019" name="Int. J. Syst. Evol. Microbiol.">
        <title>The Global Catalogue of Microorganisms (GCM) 10K type strain sequencing project: providing services to taxonomists for standard genome sequencing and annotation.</title>
        <authorList>
            <consortium name="The Broad Institute Genomics Platform"/>
            <consortium name="The Broad Institute Genome Sequencing Center for Infectious Disease"/>
            <person name="Wu L."/>
            <person name="Ma J."/>
        </authorList>
    </citation>
    <scope>NUCLEOTIDE SEQUENCE [LARGE SCALE GENOMIC DNA]</scope>
    <source>
        <strain evidence="5">JCM 4565</strain>
    </source>
</reference>
<gene>
    <name evidence="4" type="ORF">GCM10010319_16500</name>
</gene>
<evidence type="ECO:0000256" key="2">
    <source>
        <dbReference type="ARBA" id="ARBA00022840"/>
    </source>
</evidence>
<dbReference type="PANTHER" id="PTHR46844:SF1">
    <property type="entry name" value="SLR5058 PROTEIN"/>
    <property type="match status" value="1"/>
</dbReference>